<keyword evidence="4" id="KW-1185">Reference proteome</keyword>
<reference evidence="3 4" key="1">
    <citation type="submission" date="2017-12" db="EMBL/GenBank/DDBJ databases">
        <title>FDA dAtabase for Regulatory Grade micrObial Sequences (FDA-ARGOS): Supporting development and validation of Infectious Disease Dx tests.</title>
        <authorList>
            <person name="Hoffmann M."/>
            <person name="Allard M."/>
            <person name="Evans P."/>
            <person name="Brown E."/>
            <person name="Tallon L.J."/>
            <person name="Sadzewicz L."/>
            <person name="Sengamalay N."/>
            <person name="Ott S."/>
            <person name="Godinez A."/>
            <person name="Nagaraj S."/>
            <person name="Vavikolanu K."/>
            <person name="Aluvathingal J."/>
            <person name="Nadendla S."/>
            <person name="Hobson J."/>
            <person name="Sichtig H."/>
        </authorList>
    </citation>
    <scope>NUCLEOTIDE SEQUENCE [LARGE SCALE GENOMIC DNA]</scope>
    <source>
        <strain evidence="4">ATCC 29307</strain>
        <strain evidence="3">FDAARGOS_118</strain>
    </source>
</reference>
<dbReference type="Proteomes" id="UP000664056">
    <property type="component" value="Unassembled WGS sequence"/>
</dbReference>
<dbReference type="EMBL" id="DACRBY010000006">
    <property type="protein sequence ID" value="HAS8539450.1"/>
    <property type="molecule type" value="Genomic_DNA"/>
</dbReference>
<protein>
    <submittedName>
        <fullName evidence="3">DUF3634 domain-containing protein</fullName>
    </submittedName>
    <submittedName>
        <fullName evidence="1">DUF3634 family protein</fullName>
    </submittedName>
</protein>
<dbReference type="EMBL" id="LOSH02000004">
    <property type="protein sequence ID" value="PNM67875.1"/>
    <property type="molecule type" value="Genomic_DNA"/>
</dbReference>
<dbReference type="RefSeq" id="WP_017422066.1">
    <property type="nucleotide sequence ID" value="NZ_CP016321.1"/>
</dbReference>
<proteinExistence type="predicted"/>
<dbReference type="InterPro" id="IPR022090">
    <property type="entry name" value="DUF3634"/>
</dbReference>
<reference evidence="2" key="4">
    <citation type="submission" date="2021-03" db="EMBL/GenBank/DDBJ databases">
        <title>Study of the foodborne Vibrio vulnificus isolates from China.</title>
        <authorList>
            <person name="Zheng Z."/>
            <person name="Ye L."/>
        </authorList>
    </citation>
    <scope>NUCLEOTIDE SEQUENCE</scope>
    <source>
        <strain evidence="2">Vv1582</strain>
    </source>
</reference>
<name>A0A087I273_VIBVL</name>
<reference evidence="1" key="2">
    <citation type="journal article" date="2018" name="Genome Biol.">
        <title>SKESA: strategic k-mer extension for scrupulous assemblies.</title>
        <authorList>
            <person name="Souvorov A."/>
            <person name="Agarwala R."/>
            <person name="Lipman D.J."/>
        </authorList>
    </citation>
    <scope>NUCLEOTIDE SEQUENCE</scope>
    <source>
        <strain evidence="1">BCW_3452</strain>
    </source>
</reference>
<evidence type="ECO:0000313" key="1">
    <source>
        <dbReference type="EMBL" id="HAS8539450.1"/>
    </source>
</evidence>
<accession>A0A087I273</accession>
<dbReference type="EMBL" id="JAFKOQ010000008">
    <property type="protein sequence ID" value="MBN8122804.1"/>
    <property type="molecule type" value="Genomic_DNA"/>
</dbReference>
<dbReference type="OrthoDB" id="6264785at2"/>
<reference evidence="1" key="3">
    <citation type="submission" date="2019-01" db="EMBL/GenBank/DDBJ databases">
        <authorList>
            <consortium name="NCBI Pathogen Detection Project"/>
        </authorList>
    </citation>
    <scope>NUCLEOTIDE SEQUENCE</scope>
    <source>
        <strain evidence="1">BCW_3452</strain>
    </source>
</reference>
<evidence type="ECO:0000313" key="2">
    <source>
        <dbReference type="EMBL" id="MBN8122804.1"/>
    </source>
</evidence>
<gene>
    <name evidence="3" type="ORF">AL548_017450</name>
    <name evidence="1" type="ORF">I7730_06585</name>
    <name evidence="2" type="ORF">J0J18_13755</name>
</gene>
<evidence type="ECO:0000313" key="4">
    <source>
        <dbReference type="Proteomes" id="UP000054370"/>
    </source>
</evidence>
<dbReference type="Pfam" id="PF12321">
    <property type="entry name" value="DUF3634"/>
    <property type="match status" value="1"/>
</dbReference>
<dbReference type="Proteomes" id="UP000054370">
    <property type="component" value="Unassembled WGS sequence"/>
</dbReference>
<comment type="caution">
    <text evidence="1">The sequence shown here is derived from an EMBL/GenBank/DDBJ whole genome shotgun (WGS) entry which is preliminary data.</text>
</comment>
<dbReference type="AlphaFoldDB" id="A0A087I273"/>
<sequence>MLYVIIVAAIVIFWLVAIDRPVLKVSFKEGHIHSVKGNLPPSFRHNLVEIGEKTPFDGEMKVYSLRTGAKLVFNKQVPKKVQQRIRNVFPHQGFKSSKGKKHA</sequence>
<dbReference type="Proteomes" id="UP000863257">
    <property type="component" value="Unassembled WGS sequence"/>
</dbReference>
<dbReference type="GeneID" id="93896870"/>
<organism evidence="1">
    <name type="scientific">Vibrio vulnificus</name>
    <dbReference type="NCBI Taxonomy" id="672"/>
    <lineage>
        <taxon>Bacteria</taxon>
        <taxon>Pseudomonadati</taxon>
        <taxon>Pseudomonadota</taxon>
        <taxon>Gammaproteobacteria</taxon>
        <taxon>Vibrionales</taxon>
        <taxon>Vibrionaceae</taxon>
        <taxon>Vibrio</taxon>
    </lineage>
</organism>
<evidence type="ECO:0000313" key="3">
    <source>
        <dbReference type="EMBL" id="PNM67875.1"/>
    </source>
</evidence>